<reference evidence="2 3" key="1">
    <citation type="submission" date="2022-10" db="EMBL/GenBank/DDBJ databases">
        <title>The complete genomes of actinobacterial strains from the NBC collection.</title>
        <authorList>
            <person name="Joergensen T.S."/>
            <person name="Alvarez Arevalo M."/>
            <person name="Sterndorff E.B."/>
            <person name="Faurdal D."/>
            <person name="Vuksanovic O."/>
            <person name="Mourched A.-S."/>
            <person name="Charusanti P."/>
            <person name="Shaw S."/>
            <person name="Blin K."/>
            <person name="Weber T."/>
        </authorList>
    </citation>
    <scope>NUCLEOTIDE SEQUENCE [LARGE SCALE GENOMIC DNA]</scope>
    <source>
        <strain evidence="2 3">NBC_00017</strain>
    </source>
</reference>
<dbReference type="Pfam" id="PF04149">
    <property type="entry name" value="DUF397"/>
    <property type="match status" value="1"/>
</dbReference>
<evidence type="ECO:0000259" key="1">
    <source>
        <dbReference type="Pfam" id="PF04149"/>
    </source>
</evidence>
<feature type="domain" description="DUF397" evidence="1">
    <location>
        <begin position="9"/>
        <end position="62"/>
    </location>
</feature>
<gene>
    <name evidence="2" type="ORF">OHU35_24810</name>
</gene>
<protein>
    <submittedName>
        <fullName evidence="2">DUF397 domain-containing protein</fullName>
    </submittedName>
</protein>
<evidence type="ECO:0000313" key="2">
    <source>
        <dbReference type="EMBL" id="WTW29073.1"/>
    </source>
</evidence>
<sequence>MDSYRLSAASWIKSSYSDDNGGNCIEIAPGFPETVPVRDSKTPDGPVLLVTRSAWSAFLAGVC</sequence>
<accession>A0ABZ1MPL7</accession>
<keyword evidence="3" id="KW-1185">Reference proteome</keyword>
<dbReference type="EMBL" id="CP108341">
    <property type="protein sequence ID" value="WTW29073.1"/>
    <property type="molecule type" value="Genomic_DNA"/>
</dbReference>
<dbReference type="InterPro" id="IPR007278">
    <property type="entry name" value="DUF397"/>
</dbReference>
<name>A0ABZ1MPL7_STREF</name>
<proteinExistence type="predicted"/>
<evidence type="ECO:0000313" key="3">
    <source>
        <dbReference type="Proteomes" id="UP001621512"/>
    </source>
</evidence>
<organism evidence="2 3">
    <name type="scientific">Streptomyces purpurascens</name>
    <dbReference type="NCBI Taxonomy" id="1924"/>
    <lineage>
        <taxon>Bacteria</taxon>
        <taxon>Bacillati</taxon>
        <taxon>Actinomycetota</taxon>
        <taxon>Actinomycetes</taxon>
        <taxon>Kitasatosporales</taxon>
        <taxon>Streptomycetaceae</taxon>
        <taxon>Streptomyces</taxon>
    </lineage>
</organism>
<dbReference type="Proteomes" id="UP001621512">
    <property type="component" value="Chromosome"/>
</dbReference>